<reference evidence="12" key="1">
    <citation type="submission" date="2016-11" db="UniProtKB">
        <authorList>
            <consortium name="WormBaseParasite"/>
        </authorList>
    </citation>
    <scope>IDENTIFICATION</scope>
</reference>
<dbReference type="GO" id="GO:0005739">
    <property type="term" value="C:mitochondrion"/>
    <property type="evidence" value="ECO:0007669"/>
    <property type="project" value="TreeGrafter"/>
</dbReference>
<dbReference type="InterPro" id="IPR002302">
    <property type="entry name" value="Leu-tRNA-ligase"/>
</dbReference>
<name>A0A1I7WXV9_HETBA</name>
<dbReference type="AlphaFoldDB" id="A0A1I7WXV9"/>
<evidence type="ECO:0000256" key="6">
    <source>
        <dbReference type="ARBA" id="ARBA00022917"/>
    </source>
</evidence>
<dbReference type="EC" id="6.1.1.4" evidence="2"/>
<keyword evidence="5" id="KW-0067">ATP-binding</keyword>
<dbReference type="GO" id="GO:0004823">
    <property type="term" value="F:leucine-tRNA ligase activity"/>
    <property type="evidence" value="ECO:0007669"/>
    <property type="project" value="UniProtKB-EC"/>
</dbReference>
<evidence type="ECO:0000256" key="3">
    <source>
        <dbReference type="ARBA" id="ARBA00022598"/>
    </source>
</evidence>
<evidence type="ECO:0000256" key="5">
    <source>
        <dbReference type="ARBA" id="ARBA00022840"/>
    </source>
</evidence>
<keyword evidence="9" id="KW-0472">Membrane</keyword>
<keyword evidence="9" id="KW-0812">Transmembrane</keyword>
<feature type="region of interest" description="Disordered" evidence="8">
    <location>
        <begin position="425"/>
        <end position="512"/>
    </location>
</feature>
<dbReference type="PANTHER" id="PTHR43740:SF2">
    <property type="entry name" value="LEUCINE--TRNA LIGASE, MITOCHONDRIAL"/>
    <property type="match status" value="1"/>
</dbReference>
<proteinExistence type="inferred from homology"/>
<feature type="region of interest" description="Disordered" evidence="8">
    <location>
        <begin position="197"/>
        <end position="227"/>
    </location>
</feature>
<comment type="similarity">
    <text evidence="1">Belongs to the class-I aminoacyl-tRNA synthetase family.</text>
</comment>
<feature type="transmembrane region" description="Helical" evidence="9">
    <location>
        <begin position="231"/>
        <end position="251"/>
    </location>
</feature>
<feature type="domain" description="Aminoacyl-tRNA synthetase class Ia" evidence="10">
    <location>
        <begin position="729"/>
        <end position="832"/>
    </location>
</feature>
<dbReference type="WBParaSite" id="Hba_10005">
    <property type="protein sequence ID" value="Hba_10005"/>
    <property type="gene ID" value="Hba_10005"/>
</dbReference>
<dbReference type="Pfam" id="PF00133">
    <property type="entry name" value="tRNA-synt_1"/>
    <property type="match status" value="1"/>
</dbReference>
<evidence type="ECO:0000256" key="8">
    <source>
        <dbReference type="SAM" id="MobiDB-lite"/>
    </source>
</evidence>
<dbReference type="GO" id="GO:0005524">
    <property type="term" value="F:ATP binding"/>
    <property type="evidence" value="ECO:0007669"/>
    <property type="project" value="UniProtKB-KW"/>
</dbReference>
<dbReference type="GO" id="GO:0006429">
    <property type="term" value="P:leucyl-tRNA aminoacylation"/>
    <property type="evidence" value="ECO:0007669"/>
    <property type="project" value="InterPro"/>
</dbReference>
<evidence type="ECO:0000256" key="2">
    <source>
        <dbReference type="ARBA" id="ARBA00013164"/>
    </source>
</evidence>
<keyword evidence="6" id="KW-0648">Protein biosynthesis</keyword>
<organism evidence="11 12">
    <name type="scientific">Heterorhabditis bacteriophora</name>
    <name type="common">Entomopathogenic nematode worm</name>
    <dbReference type="NCBI Taxonomy" id="37862"/>
    <lineage>
        <taxon>Eukaryota</taxon>
        <taxon>Metazoa</taxon>
        <taxon>Ecdysozoa</taxon>
        <taxon>Nematoda</taxon>
        <taxon>Chromadorea</taxon>
        <taxon>Rhabditida</taxon>
        <taxon>Rhabditina</taxon>
        <taxon>Rhabditomorpha</taxon>
        <taxon>Strongyloidea</taxon>
        <taxon>Heterorhabditidae</taxon>
        <taxon>Heterorhabditis</taxon>
    </lineage>
</organism>
<sequence>MINECAIVPDDEAIENYLHIYALLVDKVVGKFLCWDLFTGILFFDVLYLFIVLYFATEPTSTRSSRCSVLTSRQSSTEDPFDWEHIAHTLRGTAVFDELSPIEENSSVDRLLFDRTNETDRICNEPNSMNVSQQRTRFMRATSETERDLLISHLSQTVLPRKTMQIVRRNSSPSVSMFGVNTRDRVSPQAVQDLLELSRLGGSRRAASPDSMRSSRSPSPPTSSGRTSPGWLISTLLLTVSYILFTAMSSLSSLSRLKVSSSSLGGGMRKLSSSPHLLGICEEGEEIEQGGSGSLLTTSWAGMARTNRLSFFCRLYLPLLVWSIYVMDQYKQQRVPDHILSRLLTADVIYGINIPEYMSYLQCTNWACSAVRMIRPRHAVVSPDVCRRYEQHQRFVVNNAVKNCVRLFLIVLKCVVKFSCSSSEASDDEEGKRLSIKGPKYCGRKRDPRRDKDENDGDQGGISGSTGQSDTSVAITNRSQGGENTTEGSSSTQERRSGPSDACTSNPVQHLLPIPEINHLDNDKDLRIRATSQKPCTAKQILNHWSGMLPHLSIQDESWHGISRKQLSYTDNINQSNNIYYNDWIRKIQRTRSIEDIIMLQSGSHDISMNMDDSLLSFLDSLCPPSITDNDEETDSSCSSRKDMLKRNVKDETKLKVPFGRCYMDPHLIYDQPRYEKVNDWLHSVHFLIIVFYIWSIVFNFCEVIHPIGWDSFGLPAENAAQERGVDPRAWTLANIATMKEQLLRTGVQFDWNREISTCEPNYFRWTQWLFCRLYERGLLRRCLAEVNWDPVDKTVLAAEQIDCNGRSWRSGAKVEKKKLRQWMVETPKYAKRLSDGLRLVPEWRDVADIQSNWIGPCDVFRFIFPLRTSGLLF</sequence>
<evidence type="ECO:0000313" key="12">
    <source>
        <dbReference type="WBParaSite" id="Hba_10005"/>
    </source>
</evidence>
<keyword evidence="7" id="KW-0030">Aminoacyl-tRNA synthetase</keyword>
<evidence type="ECO:0000256" key="4">
    <source>
        <dbReference type="ARBA" id="ARBA00022741"/>
    </source>
</evidence>
<evidence type="ECO:0000256" key="1">
    <source>
        <dbReference type="ARBA" id="ARBA00005594"/>
    </source>
</evidence>
<protein>
    <recommendedName>
        <fullName evidence="2">leucine--tRNA ligase</fullName>
        <ecNumber evidence="2">6.1.1.4</ecNumber>
    </recommendedName>
</protein>
<dbReference type="Proteomes" id="UP000095283">
    <property type="component" value="Unplaced"/>
</dbReference>
<evidence type="ECO:0000256" key="7">
    <source>
        <dbReference type="ARBA" id="ARBA00023146"/>
    </source>
</evidence>
<feature type="transmembrane region" description="Helical" evidence="9">
    <location>
        <begin position="37"/>
        <end position="56"/>
    </location>
</feature>
<dbReference type="PRINTS" id="PR00985">
    <property type="entry name" value="TRNASYNTHLEU"/>
</dbReference>
<dbReference type="SUPFAM" id="SSF52374">
    <property type="entry name" value="Nucleotidylyl transferase"/>
    <property type="match status" value="1"/>
</dbReference>
<evidence type="ECO:0000259" key="10">
    <source>
        <dbReference type="Pfam" id="PF00133"/>
    </source>
</evidence>
<dbReference type="InterPro" id="IPR014729">
    <property type="entry name" value="Rossmann-like_a/b/a_fold"/>
</dbReference>
<dbReference type="InterPro" id="IPR002300">
    <property type="entry name" value="aa-tRNA-synth_Ia"/>
</dbReference>
<keyword evidence="9" id="KW-1133">Transmembrane helix</keyword>
<dbReference type="PANTHER" id="PTHR43740">
    <property type="entry name" value="LEUCYL-TRNA SYNTHETASE"/>
    <property type="match status" value="1"/>
</dbReference>
<accession>A0A1I7WXV9</accession>
<feature type="compositionally biased region" description="Polar residues" evidence="8">
    <location>
        <begin position="465"/>
        <end position="492"/>
    </location>
</feature>
<dbReference type="Gene3D" id="3.40.50.620">
    <property type="entry name" value="HUPs"/>
    <property type="match status" value="1"/>
</dbReference>
<keyword evidence="11" id="KW-1185">Reference proteome</keyword>
<keyword evidence="4" id="KW-0547">Nucleotide-binding</keyword>
<evidence type="ECO:0000313" key="11">
    <source>
        <dbReference type="Proteomes" id="UP000095283"/>
    </source>
</evidence>
<dbReference type="GO" id="GO:0032543">
    <property type="term" value="P:mitochondrial translation"/>
    <property type="evidence" value="ECO:0007669"/>
    <property type="project" value="TreeGrafter"/>
</dbReference>
<feature type="compositionally biased region" description="Basic and acidic residues" evidence="8">
    <location>
        <begin position="444"/>
        <end position="453"/>
    </location>
</feature>
<evidence type="ECO:0000256" key="9">
    <source>
        <dbReference type="SAM" id="Phobius"/>
    </source>
</evidence>
<keyword evidence="3" id="KW-0436">Ligase</keyword>